<evidence type="ECO:0000256" key="4">
    <source>
        <dbReference type="ARBA" id="ARBA00022723"/>
    </source>
</evidence>
<evidence type="ECO:0000256" key="2">
    <source>
        <dbReference type="ARBA" id="ARBA00007350"/>
    </source>
</evidence>
<dbReference type="EMBL" id="CP034465">
    <property type="protein sequence ID" value="AZP05381.1"/>
    <property type="molecule type" value="Genomic_DNA"/>
</dbReference>
<evidence type="ECO:0000259" key="9">
    <source>
        <dbReference type="SMART" id="SM01131"/>
    </source>
</evidence>
<evidence type="ECO:0000256" key="6">
    <source>
        <dbReference type="ARBA" id="ARBA00023211"/>
    </source>
</evidence>
<evidence type="ECO:0000256" key="8">
    <source>
        <dbReference type="HAMAP-Rule" id="MF_00207"/>
    </source>
</evidence>
<feature type="domain" description="DHHA2" evidence="9">
    <location>
        <begin position="181"/>
        <end position="307"/>
    </location>
</feature>
<dbReference type="FunFam" id="3.10.310.20:FF:000001">
    <property type="entry name" value="Probable manganese-dependent inorganic pyrophosphatase"/>
    <property type="match status" value="1"/>
</dbReference>
<dbReference type="GO" id="GO:0005737">
    <property type="term" value="C:cytoplasm"/>
    <property type="evidence" value="ECO:0007669"/>
    <property type="project" value="UniProtKB-SubCell"/>
</dbReference>
<gene>
    <name evidence="8" type="primary">ppaC</name>
    <name evidence="10" type="ORF">EJN90_12410</name>
</gene>
<feature type="binding site" evidence="8">
    <location>
        <position position="15"/>
    </location>
    <ligand>
        <name>Mn(2+)</name>
        <dbReference type="ChEBI" id="CHEBI:29035"/>
        <label>2</label>
    </ligand>
</feature>
<comment type="cofactor">
    <cofactor evidence="8">
        <name>Mn(2+)</name>
        <dbReference type="ChEBI" id="CHEBI:29035"/>
    </cofactor>
    <text evidence="8">Binds 2 manganese ions per subunit.</text>
</comment>
<evidence type="ECO:0000256" key="5">
    <source>
        <dbReference type="ARBA" id="ARBA00022801"/>
    </source>
</evidence>
<evidence type="ECO:0000256" key="7">
    <source>
        <dbReference type="ARBA" id="ARBA00047820"/>
    </source>
</evidence>
<dbReference type="FunFam" id="3.90.1640.10:FF:000001">
    <property type="entry name" value="Probable manganese-dependent inorganic pyrophosphatase"/>
    <property type="match status" value="1"/>
</dbReference>
<dbReference type="KEGG" id="jeh:EJN90_12410"/>
<dbReference type="Pfam" id="PF01368">
    <property type="entry name" value="DHH"/>
    <property type="match status" value="1"/>
</dbReference>
<keyword evidence="6 8" id="KW-0464">Manganese</keyword>
<reference evidence="11" key="1">
    <citation type="submission" date="2018-12" db="EMBL/GenBank/DDBJ databases">
        <title>Complete genome sequencing of Jeotgalibaca sp. H21T32.</title>
        <authorList>
            <person name="Bae J.-W."/>
            <person name="Lee S.-Y."/>
        </authorList>
    </citation>
    <scope>NUCLEOTIDE SEQUENCE [LARGE SCALE GENOMIC DNA]</scope>
    <source>
        <strain evidence="11">H21T32</strain>
    </source>
</reference>
<dbReference type="RefSeq" id="WP_126111718.1">
    <property type="nucleotide sequence ID" value="NZ_CP034465.1"/>
</dbReference>
<dbReference type="SUPFAM" id="SSF64182">
    <property type="entry name" value="DHH phosphoesterases"/>
    <property type="match status" value="1"/>
</dbReference>
<evidence type="ECO:0000313" key="11">
    <source>
        <dbReference type="Proteomes" id="UP000273326"/>
    </source>
</evidence>
<dbReference type="Gene3D" id="3.90.1640.10">
    <property type="entry name" value="inorganic pyrophosphatase (n-terminal core)"/>
    <property type="match status" value="1"/>
</dbReference>
<dbReference type="GO" id="GO:0004427">
    <property type="term" value="F:inorganic diphosphate phosphatase activity"/>
    <property type="evidence" value="ECO:0007669"/>
    <property type="project" value="UniProtKB-UniRule"/>
</dbReference>
<feature type="binding site" evidence="8">
    <location>
        <position position="149"/>
    </location>
    <ligand>
        <name>Mn(2+)</name>
        <dbReference type="ChEBI" id="CHEBI:29035"/>
        <label>2</label>
    </ligand>
</feature>
<dbReference type="AlphaFoldDB" id="A0A3Q9BN77"/>
<dbReference type="EC" id="3.6.1.1" evidence="8"/>
<feature type="binding site" evidence="8">
    <location>
        <position position="75"/>
    </location>
    <ligand>
        <name>Mn(2+)</name>
        <dbReference type="ChEBI" id="CHEBI:29035"/>
        <label>2</label>
    </ligand>
</feature>
<dbReference type="Proteomes" id="UP000273326">
    <property type="component" value="Chromosome"/>
</dbReference>
<keyword evidence="11" id="KW-1185">Reference proteome</keyword>
<feature type="binding site" evidence="8">
    <location>
        <position position="9"/>
    </location>
    <ligand>
        <name>Mn(2+)</name>
        <dbReference type="ChEBI" id="CHEBI:29035"/>
        <label>1</label>
    </ligand>
</feature>
<dbReference type="InterPro" id="IPR004097">
    <property type="entry name" value="DHHA2"/>
</dbReference>
<evidence type="ECO:0000256" key="1">
    <source>
        <dbReference type="ARBA" id="ARBA00004496"/>
    </source>
</evidence>
<dbReference type="PANTHER" id="PTHR12112:SF22">
    <property type="entry name" value="MANGANESE-DEPENDENT INORGANIC PYROPHOSPHATASE-RELATED"/>
    <property type="match status" value="1"/>
</dbReference>
<dbReference type="GO" id="GO:0030145">
    <property type="term" value="F:manganese ion binding"/>
    <property type="evidence" value="ECO:0007669"/>
    <property type="project" value="UniProtKB-UniRule"/>
</dbReference>
<dbReference type="OrthoDB" id="9766150at2"/>
<accession>A0A3Q9BN77</accession>
<dbReference type="InterPro" id="IPR022934">
    <property type="entry name" value="Mn-dep_inorganic_PyrPase"/>
</dbReference>
<protein>
    <recommendedName>
        <fullName evidence="8">Probable manganese-dependent inorganic pyrophosphatase</fullName>
        <ecNumber evidence="8">3.6.1.1</ecNumber>
    </recommendedName>
    <alternativeName>
        <fullName evidence="8">Pyrophosphate phospho-hydrolase</fullName>
        <shortName evidence="8">PPase</shortName>
    </alternativeName>
</protein>
<feature type="binding site" evidence="8">
    <location>
        <position position="97"/>
    </location>
    <ligand>
        <name>Mn(2+)</name>
        <dbReference type="ChEBI" id="CHEBI:29035"/>
        <label>2</label>
    </ligand>
</feature>
<dbReference type="Pfam" id="PF02833">
    <property type="entry name" value="DHHA2"/>
    <property type="match status" value="1"/>
</dbReference>
<dbReference type="HAMAP" id="MF_00207">
    <property type="entry name" value="PPase_C"/>
    <property type="match status" value="1"/>
</dbReference>
<organism evidence="10 11">
    <name type="scientific">Jeotgalibaca ciconiae</name>
    <dbReference type="NCBI Taxonomy" id="2496265"/>
    <lineage>
        <taxon>Bacteria</taxon>
        <taxon>Bacillati</taxon>
        <taxon>Bacillota</taxon>
        <taxon>Bacilli</taxon>
        <taxon>Lactobacillales</taxon>
        <taxon>Carnobacteriaceae</taxon>
        <taxon>Jeotgalibaca</taxon>
    </lineage>
</organism>
<dbReference type="SMART" id="SM01131">
    <property type="entry name" value="DHHA2"/>
    <property type="match status" value="1"/>
</dbReference>
<evidence type="ECO:0000256" key="3">
    <source>
        <dbReference type="ARBA" id="ARBA00022490"/>
    </source>
</evidence>
<keyword evidence="5 8" id="KW-0378">Hydrolase</keyword>
<feature type="binding site" evidence="8">
    <location>
        <position position="75"/>
    </location>
    <ligand>
        <name>Mn(2+)</name>
        <dbReference type="ChEBI" id="CHEBI:29035"/>
        <label>1</label>
    </ligand>
</feature>
<comment type="subcellular location">
    <subcellularLocation>
        <location evidence="1 8">Cytoplasm</location>
    </subcellularLocation>
</comment>
<feature type="binding site" evidence="8">
    <location>
        <position position="13"/>
    </location>
    <ligand>
        <name>Mn(2+)</name>
        <dbReference type="ChEBI" id="CHEBI:29035"/>
        <label>1</label>
    </ligand>
</feature>
<proteinExistence type="inferred from homology"/>
<comment type="catalytic activity">
    <reaction evidence="7 8">
        <text>diphosphate + H2O = 2 phosphate + H(+)</text>
        <dbReference type="Rhea" id="RHEA:24576"/>
        <dbReference type="ChEBI" id="CHEBI:15377"/>
        <dbReference type="ChEBI" id="CHEBI:15378"/>
        <dbReference type="ChEBI" id="CHEBI:33019"/>
        <dbReference type="ChEBI" id="CHEBI:43474"/>
        <dbReference type="EC" id="3.6.1.1"/>
    </reaction>
</comment>
<dbReference type="NCBIfam" id="NF003877">
    <property type="entry name" value="PRK05427.1"/>
    <property type="match status" value="1"/>
</dbReference>
<dbReference type="PANTHER" id="PTHR12112">
    <property type="entry name" value="BNIP - RELATED"/>
    <property type="match status" value="1"/>
</dbReference>
<sequence>MEKLLVFGHQNPDTDAITSAISFAYYLNQIGVEAEAVALGELSDETAYALNHFHTEAPRVIKTASNEVKAVALVDHNEFQQSVSDISSLEVQYVIDHHRIDNFHTANPVYYRAEPVGCTNTVIYKMFKEKGIEIPAELAGLMLSAIISDTLLFKSPTCTDEDVVVAKALAKIADVDPNEYGLAMLKAGTNLDDISSEELLDLDAKSFPMGNKTVRVAQVNTVDFQDVLKRQEELISLMTASNAAENYDLFVLLVTNIIDSDSTIVAVGDGVSKAEAAFEVRLENETAFLPGVVSRKKQVVPQLTEAYAK</sequence>
<keyword evidence="4 8" id="KW-0479">Metal-binding</keyword>
<name>A0A3Q9BN77_9LACT</name>
<comment type="similarity">
    <text evidence="2 8">Belongs to the PPase class C family.</text>
</comment>
<keyword evidence="3 8" id="KW-0963">Cytoplasm</keyword>
<dbReference type="InterPro" id="IPR001667">
    <property type="entry name" value="DDH_dom"/>
</dbReference>
<dbReference type="InterPro" id="IPR038222">
    <property type="entry name" value="DHHA2_dom_sf"/>
</dbReference>
<dbReference type="InterPro" id="IPR038763">
    <property type="entry name" value="DHH_sf"/>
</dbReference>
<dbReference type="Gene3D" id="3.10.310.20">
    <property type="entry name" value="DHHA2 domain"/>
    <property type="match status" value="1"/>
</dbReference>
<evidence type="ECO:0000313" key="10">
    <source>
        <dbReference type="EMBL" id="AZP05381.1"/>
    </source>
</evidence>